<evidence type="ECO:0000313" key="4">
    <source>
        <dbReference type="Proteomes" id="UP000094065"/>
    </source>
</evidence>
<comment type="caution">
    <text evidence="3">The sequence shown here is derived from an EMBL/GenBank/DDBJ whole genome shotgun (WGS) entry which is preliminary data.</text>
</comment>
<feature type="compositionally biased region" description="Polar residues" evidence="1">
    <location>
        <begin position="1070"/>
        <end position="1083"/>
    </location>
</feature>
<dbReference type="GO" id="GO:0006396">
    <property type="term" value="P:RNA processing"/>
    <property type="evidence" value="ECO:0007669"/>
    <property type="project" value="InterPro"/>
</dbReference>
<dbReference type="Proteomes" id="UP000094065">
    <property type="component" value="Unassembled WGS sequence"/>
</dbReference>
<dbReference type="STRING" id="1295533.A0A1E3HC01"/>
<feature type="compositionally biased region" description="Basic and acidic residues" evidence="1">
    <location>
        <begin position="1241"/>
        <end position="1253"/>
    </location>
</feature>
<feature type="compositionally biased region" description="Basic and acidic residues" evidence="1">
    <location>
        <begin position="1293"/>
        <end position="1303"/>
    </location>
</feature>
<dbReference type="CDD" id="cd00593">
    <property type="entry name" value="RIBOc"/>
    <property type="match status" value="1"/>
</dbReference>
<evidence type="ECO:0000259" key="2">
    <source>
        <dbReference type="PROSITE" id="PS50142"/>
    </source>
</evidence>
<organism evidence="3 4">
    <name type="scientific">Cryptococcus amylolentus CBS 6039</name>
    <dbReference type="NCBI Taxonomy" id="1295533"/>
    <lineage>
        <taxon>Eukaryota</taxon>
        <taxon>Fungi</taxon>
        <taxon>Dikarya</taxon>
        <taxon>Basidiomycota</taxon>
        <taxon>Agaricomycotina</taxon>
        <taxon>Tremellomycetes</taxon>
        <taxon>Tremellales</taxon>
        <taxon>Cryptococcaceae</taxon>
        <taxon>Cryptococcus</taxon>
    </lineage>
</organism>
<accession>A0A1E3HC01</accession>
<dbReference type="Gene3D" id="1.10.1520.10">
    <property type="entry name" value="Ribonuclease III domain"/>
    <property type="match status" value="1"/>
</dbReference>
<reference evidence="3 4" key="1">
    <citation type="submission" date="2016-06" db="EMBL/GenBank/DDBJ databases">
        <title>Evolution of pathogenesis and genome organization in the Tremellales.</title>
        <authorList>
            <person name="Cuomo C."/>
            <person name="Litvintseva A."/>
            <person name="Heitman J."/>
            <person name="Chen Y."/>
            <person name="Sun S."/>
            <person name="Springer D."/>
            <person name="Dromer F."/>
            <person name="Young S."/>
            <person name="Zeng Q."/>
            <person name="Chapman S."/>
            <person name="Gujja S."/>
            <person name="Saif S."/>
            <person name="Birren B."/>
        </authorList>
    </citation>
    <scope>NUCLEOTIDE SEQUENCE [LARGE SCALE GENOMIC DNA]</scope>
    <source>
        <strain evidence="3 4">CBS 6039</strain>
    </source>
</reference>
<dbReference type="InterPro" id="IPR000999">
    <property type="entry name" value="RNase_III_dom"/>
</dbReference>
<proteinExistence type="predicted"/>
<feature type="compositionally biased region" description="Low complexity" evidence="1">
    <location>
        <begin position="304"/>
        <end position="327"/>
    </location>
</feature>
<feature type="region of interest" description="Disordered" evidence="1">
    <location>
        <begin position="1070"/>
        <end position="1092"/>
    </location>
</feature>
<feature type="compositionally biased region" description="Basic residues" evidence="1">
    <location>
        <begin position="1380"/>
        <end position="1391"/>
    </location>
</feature>
<dbReference type="GeneID" id="30159153"/>
<feature type="region of interest" description="Disordered" evidence="1">
    <location>
        <begin position="799"/>
        <end position="865"/>
    </location>
</feature>
<feature type="compositionally biased region" description="Polar residues" evidence="1">
    <location>
        <begin position="328"/>
        <end position="339"/>
    </location>
</feature>
<dbReference type="OrthoDB" id="2563603at2759"/>
<name>A0A1E3HC01_9TREE</name>
<dbReference type="EMBL" id="AWGJ01000013">
    <property type="protein sequence ID" value="ODN73296.1"/>
    <property type="molecule type" value="Genomic_DNA"/>
</dbReference>
<feature type="compositionally biased region" description="Low complexity" evidence="1">
    <location>
        <begin position="553"/>
        <end position="566"/>
    </location>
</feature>
<evidence type="ECO:0000256" key="1">
    <source>
        <dbReference type="SAM" id="MobiDB-lite"/>
    </source>
</evidence>
<sequence>MPPINAPRQLLSAATRPAFRRYASPPLLLSNHRVSRAYASHNSTRITLVAFASSGSDAFLESLRRQKGPRHAKVAELDKIPHPPLASQLPPLPPIRDENIMEILRSAGEGSRTSDHELYRLAFLGDSVLDMCATLACWNTCNTTKTMTIARSSLVPNAVLAHVAVHYDLDRLITPPKSIANDSYTHRLGTVFEAWIGAAWIDAYHRGEEAEIWAWGAQFYDLSIWQGLIDKIELANRETVDPSALELGVRSQLAGSGGWLGRLLGPRTSSFFTRSKIASDAAASKPTWSRWVKGILDGSQAVDPSSPNIESPSIETLPLPTADTPLTGSTTHSTASPNAKGSPKKQIKVVLREKTGWSSLKRPPEWPHPESYVNLSVFPALLPFMLGPDTELLRGEKMAQQGVAVWMEQSKRRLGTHFKSSRTLSYIVSFMRRPAQMAHVSLYYNLDPAIWLPHRNKERDFRAYSDAFYAFLGWAKSQAKTGGHEKDFEIWLDKLASPEAWPRMVDTARKYEETMSRREARIVHRAAKSVAAKPSKVSIVKRSASGPLPPSTAKPAKAPVVSSVSSDGIQPETSLVSDNPPNDLRAPPPYWHPPWLPLQTRKLPAIPSLPMFDQQPSLDALWQRESDVYKEQKMKGHNAINSLLTTGGHLMEVRGGSSKQNITYVTGFMSSRQSLSHIAWHYGIYSNHNLENTSPNKTQHAAGGMLKTYIGCVVQEAEAAGKRQIVDQWLKEVFSPEVWTSLKSVLGLRSRDLMGLSRNPPRTKVKRTICQVKAAPCTSPTTDAADSSSLGVTLPGETLDDGPAIPPTSSSSTTISPDTLPGAKGSPTLAAKAVTTTSENLPEVSCKSPTAVSGATMSPASQPAATNTKSIGEIADASAASLSPNTPPAIASEEDHMTATPLKTSRVPPSHWQAPQLPFDYAKLPSTLPLYKSSQSVDLYPFAESKGELAARMIAGKRVVQLLLMRDKYIRKAYGKDDVHPVVIEAAARDLMSLQTMSYLALHYGFCEPKEQSGVTSFSQQATSGKFLAYIGFISEEAEAIGAREEVQTWLKGVFSPDVWPTMAVSLDEASSSSAMNNHNTPSGDVDSKSDHKSKWLDPTLVLNTSALPPLLPPSPPSLGAAKDDQTSLVLQELATNVNGLRSLLLRRFKASRSMNGISGRCALELTMSRHLSRLARFYKLYDLSANVSQTDAARSFITYLRAFEPTQSSAKRILPWLDVVFSKNVWPDLTTVVEKKRHPPREEQKASRKPLQEEGALQHEQSTIKLAPTDVVKQNPMPEADVATSPSAADSNPEKPKEHVEPSQKPSLNLKDAANLLSPSTFDGVALSIPSPVSTSAAPRLHIPEHPLVRKSIPKVAPLAASCSPEEDKILASEIAKQPMKRSTGKRMKKEGRETAAMTPKDKDKDKDKDKGEKQEPKKEIKEPSRRR</sequence>
<protein>
    <recommendedName>
        <fullName evidence="2">RNase III domain-containing protein</fullName>
    </recommendedName>
</protein>
<feature type="region of interest" description="Disordered" evidence="1">
    <location>
        <begin position="541"/>
        <end position="586"/>
    </location>
</feature>
<feature type="compositionally biased region" description="Basic and acidic residues" evidence="1">
    <location>
        <begin position="1401"/>
        <end position="1429"/>
    </location>
</feature>
<feature type="region of interest" description="Disordered" evidence="1">
    <location>
        <begin position="1375"/>
        <end position="1429"/>
    </location>
</feature>
<feature type="compositionally biased region" description="Polar residues" evidence="1">
    <location>
        <begin position="847"/>
        <end position="865"/>
    </location>
</feature>
<dbReference type="InterPro" id="IPR036389">
    <property type="entry name" value="RNase_III_sf"/>
</dbReference>
<feature type="region of interest" description="Disordered" evidence="1">
    <location>
        <begin position="302"/>
        <end position="346"/>
    </location>
</feature>
<dbReference type="PROSITE" id="PS50142">
    <property type="entry name" value="RNASE_3_2"/>
    <property type="match status" value="1"/>
</dbReference>
<evidence type="ECO:0000313" key="3">
    <source>
        <dbReference type="EMBL" id="ODN73296.1"/>
    </source>
</evidence>
<gene>
    <name evidence="3" type="ORF">L202_07844</name>
</gene>
<dbReference type="Pfam" id="PF00636">
    <property type="entry name" value="Ribonuclease_3"/>
    <property type="match status" value="1"/>
</dbReference>
<keyword evidence="4" id="KW-1185">Reference proteome</keyword>
<dbReference type="GO" id="GO:0004525">
    <property type="term" value="F:ribonuclease III activity"/>
    <property type="evidence" value="ECO:0007669"/>
    <property type="project" value="InterPro"/>
</dbReference>
<feature type="compositionally biased region" description="Polar residues" evidence="1">
    <location>
        <begin position="567"/>
        <end position="580"/>
    </location>
</feature>
<feature type="compositionally biased region" description="Low complexity" evidence="1">
    <location>
        <begin position="807"/>
        <end position="817"/>
    </location>
</feature>
<feature type="region of interest" description="Disordered" evidence="1">
    <location>
        <begin position="1236"/>
        <end position="1310"/>
    </location>
</feature>
<dbReference type="SUPFAM" id="SSF69065">
    <property type="entry name" value="RNase III domain-like"/>
    <property type="match status" value="1"/>
</dbReference>
<feature type="domain" description="RNase III" evidence="2">
    <location>
        <begin position="111"/>
        <end position="204"/>
    </location>
</feature>
<dbReference type="RefSeq" id="XP_018989208.1">
    <property type="nucleotide sequence ID" value="XM_019142637.1"/>
</dbReference>